<dbReference type="EMBL" id="QYYD01000011">
    <property type="protein sequence ID" value="RJF74263.1"/>
    <property type="molecule type" value="Genomic_DNA"/>
</dbReference>
<protein>
    <recommendedName>
        <fullName evidence="3">Apea-like HEPN domain-containing protein</fullName>
    </recommendedName>
</protein>
<gene>
    <name evidence="1" type="ORF">D4Q52_12190</name>
</gene>
<accession>A0A418VDP8</accession>
<organism evidence="1 2">
    <name type="scientific">Rhodopseudomonas palustris</name>
    <dbReference type="NCBI Taxonomy" id="1076"/>
    <lineage>
        <taxon>Bacteria</taxon>
        <taxon>Pseudomonadati</taxon>
        <taxon>Pseudomonadota</taxon>
        <taxon>Alphaproteobacteria</taxon>
        <taxon>Hyphomicrobiales</taxon>
        <taxon>Nitrobacteraceae</taxon>
        <taxon>Rhodopseudomonas</taxon>
    </lineage>
</organism>
<evidence type="ECO:0000313" key="2">
    <source>
        <dbReference type="Proteomes" id="UP000285523"/>
    </source>
</evidence>
<evidence type="ECO:0008006" key="3">
    <source>
        <dbReference type="Google" id="ProtNLM"/>
    </source>
</evidence>
<dbReference type="Proteomes" id="UP000285523">
    <property type="component" value="Unassembled WGS sequence"/>
</dbReference>
<reference evidence="1 2" key="1">
    <citation type="submission" date="2018-09" db="EMBL/GenBank/DDBJ databases">
        <title>Draft genome sequence of Rhodopseudomonas palustris 2.1.18.</title>
        <authorList>
            <person name="Robertson S.L."/>
            <person name="Meyer T.E."/>
            <person name="Kyndt J.A."/>
        </authorList>
    </citation>
    <scope>NUCLEOTIDE SEQUENCE [LARGE SCALE GENOMIC DNA]</scope>
    <source>
        <strain evidence="1 2">2.1.18</strain>
    </source>
</reference>
<dbReference type="AlphaFoldDB" id="A0A418VDP8"/>
<sequence>MGQSMGYDPFEIMKRAATRRAWNPDSAPLYGCLTALELPGETYDLGPGLLLRRVYVDIFDAPMMAFAPPIKMGTAHPTPWVAVNGGFSFKSRVELTINGNGVVSSLTPTLTAWLVAALFRLRVYAPVRMAVVGSMPFMEMGAQWRTALAHAFEDAQQHLGVFKTESWTATEDDLSFVRDLLPPAGRLYHQDRFYRAFSLFDAASWSPSIEQAMTLIWTAMEVLFGISSVSQKTKSIATALSDYVGASTEDKAQAYEVVDEMYRWRSKVVHAARQLDPEAFMQSASLARCVFERVLIDGELPALPP</sequence>
<dbReference type="RefSeq" id="WP_119856837.1">
    <property type="nucleotide sequence ID" value="NZ_QYYD01000011.1"/>
</dbReference>
<comment type="caution">
    <text evidence="1">The sequence shown here is derived from an EMBL/GenBank/DDBJ whole genome shotgun (WGS) entry which is preliminary data.</text>
</comment>
<proteinExistence type="predicted"/>
<name>A0A418VDP8_RHOPL</name>
<dbReference type="OrthoDB" id="8452188at2"/>
<evidence type="ECO:0000313" key="1">
    <source>
        <dbReference type="EMBL" id="RJF74263.1"/>
    </source>
</evidence>